<evidence type="ECO:0000256" key="4">
    <source>
        <dbReference type="ARBA" id="ARBA00022755"/>
    </source>
</evidence>
<dbReference type="SUPFAM" id="SSF56042">
    <property type="entry name" value="PurM C-terminal domain-like"/>
    <property type="match status" value="2"/>
</dbReference>
<dbReference type="GO" id="GO:0005737">
    <property type="term" value="C:cytoplasm"/>
    <property type="evidence" value="ECO:0007669"/>
    <property type="project" value="TreeGrafter"/>
</dbReference>
<keyword evidence="4" id="KW-0658">Purine biosynthesis</keyword>
<dbReference type="CDD" id="cd02204">
    <property type="entry name" value="PurL_repeat2"/>
    <property type="match status" value="1"/>
</dbReference>
<keyword evidence="2" id="KW-0479">Metal-binding</keyword>
<keyword evidence="6" id="KW-0460">Magnesium</keyword>
<name>A0A2N6SNQ4_9LACT</name>
<dbReference type="SMART" id="SM01211">
    <property type="entry name" value="GATase_5"/>
    <property type="match status" value="1"/>
</dbReference>
<dbReference type="SUPFAM" id="SSF55326">
    <property type="entry name" value="PurM N-terminal domain-like"/>
    <property type="match status" value="2"/>
</dbReference>
<evidence type="ECO:0000259" key="7">
    <source>
        <dbReference type="Pfam" id="PF02769"/>
    </source>
</evidence>
<gene>
    <name evidence="9" type="ORF">CJ205_03160</name>
</gene>
<dbReference type="GO" id="GO:0046872">
    <property type="term" value="F:metal ion binding"/>
    <property type="evidence" value="ECO:0007669"/>
    <property type="project" value="UniProtKB-KW"/>
</dbReference>
<evidence type="ECO:0000313" key="9">
    <source>
        <dbReference type="EMBL" id="PMC58682.1"/>
    </source>
</evidence>
<dbReference type="Gene3D" id="3.30.1330.10">
    <property type="entry name" value="PurM-like, N-terminal domain"/>
    <property type="match status" value="2"/>
</dbReference>
<keyword evidence="5" id="KW-0067">ATP-binding</keyword>
<dbReference type="CDD" id="cd02203">
    <property type="entry name" value="PurL_repeat1"/>
    <property type="match status" value="1"/>
</dbReference>
<dbReference type="InterPro" id="IPR036921">
    <property type="entry name" value="PurM-like_N_sf"/>
</dbReference>
<reference evidence="9 10" key="1">
    <citation type="submission" date="2017-09" db="EMBL/GenBank/DDBJ databases">
        <title>Bacterial strain isolated from the female urinary microbiota.</title>
        <authorList>
            <person name="Thomas-White K."/>
            <person name="Kumar N."/>
            <person name="Forster S."/>
            <person name="Putonti C."/>
            <person name="Lawley T."/>
            <person name="Wolfe A.J."/>
        </authorList>
    </citation>
    <scope>NUCLEOTIDE SEQUENCE [LARGE SCALE GENOMIC DNA]</scope>
    <source>
        <strain evidence="9 10">UMB0852</strain>
    </source>
</reference>
<dbReference type="GO" id="GO:0006164">
    <property type="term" value="P:purine nucleotide biosynthetic process"/>
    <property type="evidence" value="ECO:0007669"/>
    <property type="project" value="UniProtKB-KW"/>
</dbReference>
<dbReference type="InterPro" id="IPR041609">
    <property type="entry name" value="PurL_linker"/>
</dbReference>
<protein>
    <submittedName>
        <fullName evidence="9">Phosphoribosylformylglycinamidine synthase</fullName>
    </submittedName>
</protein>
<dbReference type="EMBL" id="PNHE01000008">
    <property type="protein sequence ID" value="PMC58682.1"/>
    <property type="molecule type" value="Genomic_DNA"/>
</dbReference>
<dbReference type="SUPFAM" id="SSF52317">
    <property type="entry name" value="Class I glutamine amidotransferase-like"/>
    <property type="match status" value="1"/>
</dbReference>
<dbReference type="Gene3D" id="3.40.50.880">
    <property type="match status" value="1"/>
</dbReference>
<dbReference type="PANTHER" id="PTHR10099:SF1">
    <property type="entry name" value="PHOSPHORIBOSYLFORMYLGLYCINAMIDINE SYNTHASE"/>
    <property type="match status" value="1"/>
</dbReference>
<dbReference type="Pfam" id="PF18072">
    <property type="entry name" value="FGAR-AT_linker"/>
    <property type="match status" value="1"/>
</dbReference>
<dbReference type="RefSeq" id="WP_102233317.1">
    <property type="nucleotide sequence ID" value="NZ_PNHE01000008.1"/>
</dbReference>
<proteinExistence type="predicted"/>
<dbReference type="AlphaFoldDB" id="A0A2N6SNQ4"/>
<dbReference type="Gene3D" id="3.90.650.10">
    <property type="entry name" value="PurM-like C-terminal domain"/>
    <property type="match status" value="1"/>
</dbReference>
<dbReference type="GO" id="GO:0005524">
    <property type="term" value="F:ATP binding"/>
    <property type="evidence" value="ECO:0007669"/>
    <property type="project" value="UniProtKB-KW"/>
</dbReference>
<feature type="domain" description="Phosphoribosylformylglycinamidine synthase linker" evidence="8">
    <location>
        <begin position="169"/>
        <end position="212"/>
    </location>
</feature>
<dbReference type="InterPro" id="IPR010918">
    <property type="entry name" value="PurM-like_C_dom"/>
</dbReference>
<sequence length="1187" mass="132522">MKLIISAHPHRDTYKQKLLSNAHHLLHIDTLDVSVYDVYEFFDVSKEQLQEIEAKLFDDVNVAYELEEAPYQFRYHPIPGQYNERQVMVEKQLNELLHLNTTVHHSTLINVEGVNDDQFEQFKSYVLNPMEFVEIPLDYQVHPVRLSSLKDLDPIEGFMDFNEDQLKELQRDFSLDLDDLMFIQDYFKEINRDPNTTELKALDTYWSDHCRHTTFETHLTDVRFEDGFFVDLFKESFEVYQQLRQATGRLDRAMTLMDLGTIQARYLKQEGLASDVVVSDEVNACAVNMTVQTAEGPEDWVLYFKNETHNHPTEIEPFGGAATCLGGAIRDTLSGRSYAYQAMRISGSKDASEPVEETLPGKLAQSNISQKAVEGYSDYGNQIGIAQNYAKEYYHDGFVAKRMEAGAIVAATPADYVIRENPTPGDVIILLGGKTGKDGLGAAVGSSMVQEADDTEEEQSAQVQKGCPSTERKIVRLFRNPEVTRLIKKCNDFGAGGLSVAVGELADGIHIDLDAVKLKYPQMHGGEIALSESQERMAAVVAPEDADQFLALCQKDDVEATIVAEVTEEPKLVMTWQDRVIFDIDRSFLNSNGATKQAHVEATQPKGEVPTQPFTTMKDYVQSLDNRSQRAMADYFDSTVSAQTVLSPYGGQCEMTPELGMVSLLPHATTTSVSAMTASYDPHLMSYSPFHGAYFAVVDSIARLVALGLDYKTARLSMQEYFERLGENPARWGKPFLALLGANLAMTDLQIPAIGGKDSMSGSYEEIDVPPTVISFAVGHGEVDGVISRAFKQAGSKIVLVEQPLKDDLTVDMEALKATFETIFEHRHDILASSTVSRLGVLKELVEMSYGNHIGFELPKGDYTKPMMGSFLLEVKDDFDESIFKHATVLGHTQEDVITLDGETYQIKDLVEWTQEPLEYVYHRFDMKALNNNYSVEPLAVQTPTIKKALLPIFTGVQTEQDYVKACQLNGIDVTEFVFETERMEETIAQFADQLSKHDLLIIPHGAAYGNEPDAPAKAWELLLTHPKVKDAVNEFVKDHYILATGTSVDALLKTGLIEFGQVQEGSNYRLVKNPVDKFLSRTQTIKILGSSIFTKGLEGESFNVPVASSWLGIDLNGEEDTLAQQGQIISVFEEAFDHQSIDGIQDPSGHIIGFISNIERVAPNTLINSVTKRYESLFNQLNKGDN</sequence>
<keyword evidence="10" id="KW-1185">Reference proteome</keyword>
<dbReference type="STRING" id="84521.SAMN04487994_10567"/>
<keyword evidence="1" id="KW-0436">Ligase</keyword>
<dbReference type="Proteomes" id="UP000235682">
    <property type="component" value="Unassembled WGS sequence"/>
</dbReference>
<dbReference type="NCBIfam" id="TIGR01857">
    <property type="entry name" value="FGAM-synthase"/>
    <property type="match status" value="1"/>
</dbReference>
<evidence type="ECO:0000256" key="2">
    <source>
        <dbReference type="ARBA" id="ARBA00022723"/>
    </source>
</evidence>
<dbReference type="InterPro" id="IPR029062">
    <property type="entry name" value="Class_I_gatase-like"/>
</dbReference>
<evidence type="ECO:0000259" key="8">
    <source>
        <dbReference type="Pfam" id="PF18072"/>
    </source>
</evidence>
<dbReference type="Pfam" id="PF13507">
    <property type="entry name" value="GATase_5"/>
    <property type="match status" value="1"/>
</dbReference>
<feature type="domain" description="PurM-like C-terminal" evidence="7">
    <location>
        <begin position="424"/>
        <end position="576"/>
    </location>
</feature>
<organism evidence="9 10">
    <name type="scientific">Dolosicoccus paucivorans</name>
    <dbReference type="NCBI Taxonomy" id="84521"/>
    <lineage>
        <taxon>Bacteria</taxon>
        <taxon>Bacillati</taxon>
        <taxon>Bacillota</taxon>
        <taxon>Bacilli</taxon>
        <taxon>Lactobacillales</taxon>
        <taxon>Aerococcaceae</taxon>
        <taxon>Dolosicoccus</taxon>
    </lineage>
</organism>
<dbReference type="Pfam" id="PF02769">
    <property type="entry name" value="AIRS_C"/>
    <property type="match status" value="1"/>
</dbReference>
<dbReference type="GO" id="GO:0004642">
    <property type="term" value="F:phosphoribosylformylglycinamidine synthase activity"/>
    <property type="evidence" value="ECO:0007669"/>
    <property type="project" value="TreeGrafter"/>
</dbReference>
<evidence type="ECO:0000313" key="10">
    <source>
        <dbReference type="Proteomes" id="UP000235682"/>
    </source>
</evidence>
<evidence type="ECO:0000256" key="3">
    <source>
        <dbReference type="ARBA" id="ARBA00022741"/>
    </source>
</evidence>
<comment type="caution">
    <text evidence="9">The sequence shown here is derived from an EMBL/GenBank/DDBJ whole genome shotgun (WGS) entry which is preliminary data.</text>
</comment>
<evidence type="ECO:0000256" key="1">
    <source>
        <dbReference type="ARBA" id="ARBA00022598"/>
    </source>
</evidence>
<dbReference type="InterPro" id="IPR036676">
    <property type="entry name" value="PurM-like_C_sf"/>
</dbReference>
<dbReference type="InterPro" id="IPR010141">
    <property type="entry name" value="FGAM_synthase"/>
</dbReference>
<evidence type="ECO:0000256" key="5">
    <source>
        <dbReference type="ARBA" id="ARBA00022840"/>
    </source>
</evidence>
<dbReference type="PANTHER" id="PTHR10099">
    <property type="entry name" value="PHOSPHORIBOSYLFORMYLGLYCINAMIDINE SYNTHASE"/>
    <property type="match status" value="1"/>
</dbReference>
<evidence type="ECO:0000256" key="6">
    <source>
        <dbReference type="ARBA" id="ARBA00022842"/>
    </source>
</evidence>
<accession>A0A2N6SNQ4</accession>
<keyword evidence="3" id="KW-0547">Nucleotide-binding</keyword>